<sequence length="130" mass="14253">MPCPCVSLETSQQTSAAKEIKRRHRIQHGGGVSAHQARGPCISAEAGTPLSPGQERAREVENWRVWHLLESLEKKAQICLLSPGLDHLCTHPPARPDSRAVLGGPSSSTKYQDELVRRLETCSRGVNKPE</sequence>
<evidence type="ECO:0000313" key="3">
    <source>
        <dbReference type="Proteomes" id="UP000050525"/>
    </source>
</evidence>
<accession>A0A151MRS3</accession>
<reference evidence="2 3" key="1">
    <citation type="journal article" date="2012" name="Genome Biol.">
        <title>Sequencing three crocodilian genomes to illuminate the evolution of archosaurs and amniotes.</title>
        <authorList>
            <person name="St John J.A."/>
            <person name="Braun E.L."/>
            <person name="Isberg S.R."/>
            <person name="Miles L.G."/>
            <person name="Chong A.Y."/>
            <person name="Gongora J."/>
            <person name="Dalzell P."/>
            <person name="Moran C."/>
            <person name="Bed'hom B."/>
            <person name="Abzhanov A."/>
            <person name="Burgess S.C."/>
            <person name="Cooksey A.M."/>
            <person name="Castoe T.A."/>
            <person name="Crawford N.G."/>
            <person name="Densmore L.D."/>
            <person name="Drew J.C."/>
            <person name="Edwards S.V."/>
            <person name="Faircloth B.C."/>
            <person name="Fujita M.K."/>
            <person name="Greenwold M.J."/>
            <person name="Hoffmann F.G."/>
            <person name="Howard J.M."/>
            <person name="Iguchi T."/>
            <person name="Janes D.E."/>
            <person name="Khan S.Y."/>
            <person name="Kohno S."/>
            <person name="de Koning A.J."/>
            <person name="Lance S.L."/>
            <person name="McCarthy F.M."/>
            <person name="McCormack J.E."/>
            <person name="Merchant M.E."/>
            <person name="Peterson D.G."/>
            <person name="Pollock D.D."/>
            <person name="Pourmand N."/>
            <person name="Raney B.J."/>
            <person name="Roessler K.A."/>
            <person name="Sanford J.R."/>
            <person name="Sawyer R.H."/>
            <person name="Schmidt C.J."/>
            <person name="Triplett E.W."/>
            <person name="Tuberville T.D."/>
            <person name="Venegas-Anaya M."/>
            <person name="Howard J.T."/>
            <person name="Jarvis E.D."/>
            <person name="Guillette L.J.Jr."/>
            <person name="Glenn T.C."/>
            <person name="Green R.E."/>
            <person name="Ray D.A."/>
        </authorList>
    </citation>
    <scope>NUCLEOTIDE SEQUENCE [LARGE SCALE GENOMIC DNA]</scope>
    <source>
        <strain evidence="2">KSC_2009_1</strain>
    </source>
</reference>
<dbReference type="Proteomes" id="UP000050525">
    <property type="component" value="Unassembled WGS sequence"/>
</dbReference>
<organism evidence="2 3">
    <name type="scientific">Alligator mississippiensis</name>
    <name type="common">American alligator</name>
    <dbReference type="NCBI Taxonomy" id="8496"/>
    <lineage>
        <taxon>Eukaryota</taxon>
        <taxon>Metazoa</taxon>
        <taxon>Chordata</taxon>
        <taxon>Craniata</taxon>
        <taxon>Vertebrata</taxon>
        <taxon>Euteleostomi</taxon>
        <taxon>Archelosauria</taxon>
        <taxon>Archosauria</taxon>
        <taxon>Crocodylia</taxon>
        <taxon>Alligatoridae</taxon>
        <taxon>Alligatorinae</taxon>
        <taxon>Alligator</taxon>
    </lineage>
</organism>
<feature type="region of interest" description="Disordered" evidence="1">
    <location>
        <begin position="27"/>
        <end position="55"/>
    </location>
</feature>
<keyword evidence="3" id="KW-1185">Reference proteome</keyword>
<dbReference type="EMBL" id="AKHW03005250">
    <property type="protein sequence ID" value="KYO27225.1"/>
    <property type="molecule type" value="Genomic_DNA"/>
</dbReference>
<evidence type="ECO:0000256" key="1">
    <source>
        <dbReference type="SAM" id="MobiDB-lite"/>
    </source>
</evidence>
<proteinExistence type="predicted"/>
<evidence type="ECO:0000313" key="2">
    <source>
        <dbReference type="EMBL" id="KYO27225.1"/>
    </source>
</evidence>
<dbReference type="AlphaFoldDB" id="A0A151MRS3"/>
<gene>
    <name evidence="2" type="ORF">Y1Q_0011178</name>
</gene>
<name>A0A151MRS3_ALLMI</name>
<protein>
    <submittedName>
        <fullName evidence="2">Uncharacterized protein</fullName>
    </submittedName>
</protein>
<comment type="caution">
    <text evidence="2">The sequence shown here is derived from an EMBL/GenBank/DDBJ whole genome shotgun (WGS) entry which is preliminary data.</text>
</comment>